<organism evidence="1 2">
    <name type="scientific">Amphibiibacter pelophylacis</name>
    <dbReference type="NCBI Taxonomy" id="1799477"/>
    <lineage>
        <taxon>Bacteria</taxon>
        <taxon>Pseudomonadati</taxon>
        <taxon>Pseudomonadota</taxon>
        <taxon>Betaproteobacteria</taxon>
        <taxon>Burkholderiales</taxon>
        <taxon>Sphaerotilaceae</taxon>
        <taxon>Amphibiibacter</taxon>
    </lineage>
</organism>
<proteinExistence type="predicted"/>
<evidence type="ECO:0000313" key="2">
    <source>
        <dbReference type="Proteomes" id="UP001364695"/>
    </source>
</evidence>
<evidence type="ECO:0000313" key="1">
    <source>
        <dbReference type="EMBL" id="MEJ7137862.1"/>
    </source>
</evidence>
<keyword evidence="2" id="KW-1185">Reference proteome</keyword>
<dbReference type="EMBL" id="JAWDIE010000006">
    <property type="protein sequence ID" value="MEJ7137862.1"/>
    <property type="molecule type" value="Genomic_DNA"/>
</dbReference>
<name>A0ACC6P183_9BURK</name>
<keyword evidence="1" id="KW-0560">Oxidoreductase</keyword>
<accession>A0ACC6P183</accession>
<gene>
    <name evidence="1" type="ORF">RV045_05360</name>
</gene>
<dbReference type="Proteomes" id="UP001364695">
    <property type="component" value="Unassembled WGS sequence"/>
</dbReference>
<protein>
    <submittedName>
        <fullName evidence="1">Fe2+-dependent dioxygenase</fullName>
    </submittedName>
</protein>
<comment type="caution">
    <text evidence="1">The sequence shown here is derived from an EMBL/GenBank/DDBJ whole genome shotgun (WGS) entry which is preliminary data.</text>
</comment>
<keyword evidence="1" id="KW-0223">Dioxygenase</keyword>
<reference evidence="1" key="1">
    <citation type="submission" date="2023-10" db="EMBL/GenBank/DDBJ databases">
        <title>Amphibacter perezi, gen. nov., sp. nov. a novel taxa of the family Comamonadaceae, class Betaproteobacteria isolated from the skin microbiota of Pelophylax perezi from different populations.</title>
        <authorList>
            <person name="Costa S."/>
            <person name="Proenca D.N."/>
            <person name="Lopes I."/>
            <person name="Morais P.V."/>
        </authorList>
    </citation>
    <scope>NUCLEOTIDE SEQUENCE</scope>
    <source>
        <strain evidence="1">SL12-8</strain>
    </source>
</reference>
<sequence length="237" mass="25774">MLIALPDLLSPEALAQARRLLAATPDADWVNGRNTAGHLAAHAKNNQQLPQAHATSKAVVQLVLSAIDASSAFLSAALPHRILHPQLNRYGGSGNALGAYGDHVDGAIRYQNTPHGARDTLRTDVSCTVFLSDPEDYDGGELVIADTYGEQRVRLPAGHAVVYPGTSVHRVTPVTRGQRVAAFFWIQSLVRDDGQRRLLYDMDQHLMAVRAELGEHHSATIGLAGTYHNLLRRWAET</sequence>